<accession>A0ACB9LVK8</accession>
<evidence type="ECO:0000313" key="1">
    <source>
        <dbReference type="EMBL" id="KAI4315356.1"/>
    </source>
</evidence>
<dbReference type="EMBL" id="CM039436">
    <property type="protein sequence ID" value="KAI4315356.1"/>
    <property type="molecule type" value="Genomic_DNA"/>
</dbReference>
<protein>
    <submittedName>
        <fullName evidence="1">Uncharacterized protein</fullName>
    </submittedName>
</protein>
<evidence type="ECO:0000313" key="2">
    <source>
        <dbReference type="Proteomes" id="UP000828941"/>
    </source>
</evidence>
<organism evidence="1 2">
    <name type="scientific">Bauhinia variegata</name>
    <name type="common">Purple orchid tree</name>
    <name type="synonym">Phanera variegata</name>
    <dbReference type="NCBI Taxonomy" id="167791"/>
    <lineage>
        <taxon>Eukaryota</taxon>
        <taxon>Viridiplantae</taxon>
        <taxon>Streptophyta</taxon>
        <taxon>Embryophyta</taxon>
        <taxon>Tracheophyta</taxon>
        <taxon>Spermatophyta</taxon>
        <taxon>Magnoliopsida</taxon>
        <taxon>eudicotyledons</taxon>
        <taxon>Gunneridae</taxon>
        <taxon>Pentapetalae</taxon>
        <taxon>rosids</taxon>
        <taxon>fabids</taxon>
        <taxon>Fabales</taxon>
        <taxon>Fabaceae</taxon>
        <taxon>Cercidoideae</taxon>
        <taxon>Cercideae</taxon>
        <taxon>Bauhiniinae</taxon>
        <taxon>Bauhinia</taxon>
    </lineage>
</organism>
<keyword evidence="2" id="KW-1185">Reference proteome</keyword>
<gene>
    <name evidence="1" type="ORF">L6164_028175</name>
</gene>
<dbReference type="Proteomes" id="UP000828941">
    <property type="component" value="Chromosome 11"/>
</dbReference>
<proteinExistence type="predicted"/>
<name>A0ACB9LVK8_BAUVA</name>
<sequence length="590" mass="63893">MGVSSTSLPRLSFFAALAGILLFPRHSVCASQKGTDTDTDGVPKYTFMQDATSAPSISYYDYIVIGGGTAGCPLAATLSQNYSVLLLERGGSPYGNPNITDLGAFGEALSDTSPTSPSQRFISEDGVINSRARVLGGGSSLNAGFYTRASPQYAREAGWDGRAVNESYEWVERVVSFQPPVQQWQSAVRDGLLEVGVLPFNGFTYDHINGTKIGGTIFDQYGHRHTAADLLALANPTKITVLLHATVHRILSRTKHTRKPVAHGVVFRDALGTRHKAYLNRGPANEIIVSAGALGSPQLLMLSGVGPRHHLKAHNISVVVDQPMVGRGMSDNPMNAIFIPSPVPVELSLIQVVGITNFGTYIEAASGANFAGTSTRDYGMFSPKIGQLSKLPPKQRTPEALAEAIQLMDSLDQAAFRGGFILEKVIGPISTGHLELRTRNANDNPSVTFNYFQDPRDLERCVQGINMIEKIIESKAFSPFKYQNLSAEVLLNMNASSPVNLLPRHRNASMSLEQFCRDTVMTIWHYHGGCQVGGVVDPDYKVLGVDALRVIDGSTFNYSPGTNPQATVMMLGRYMGLKILTERLAVDESK</sequence>
<comment type="caution">
    <text evidence="1">The sequence shown here is derived from an EMBL/GenBank/DDBJ whole genome shotgun (WGS) entry which is preliminary data.</text>
</comment>
<reference evidence="1 2" key="1">
    <citation type="journal article" date="2022" name="DNA Res.">
        <title>Chromosomal-level genome assembly of the orchid tree Bauhinia variegata (Leguminosae; Cercidoideae) supports the allotetraploid origin hypothesis of Bauhinia.</title>
        <authorList>
            <person name="Zhong Y."/>
            <person name="Chen Y."/>
            <person name="Zheng D."/>
            <person name="Pang J."/>
            <person name="Liu Y."/>
            <person name="Luo S."/>
            <person name="Meng S."/>
            <person name="Qian L."/>
            <person name="Wei D."/>
            <person name="Dai S."/>
            <person name="Zhou R."/>
        </authorList>
    </citation>
    <scope>NUCLEOTIDE SEQUENCE [LARGE SCALE GENOMIC DNA]</scope>
    <source>
        <strain evidence="1">BV-YZ2020</strain>
    </source>
</reference>